<dbReference type="OrthoDB" id="9790710at2"/>
<protein>
    <recommendedName>
        <fullName evidence="1">Glycosyl transferase family 1 domain-containing protein</fullName>
    </recommendedName>
</protein>
<reference evidence="3" key="1">
    <citation type="submission" date="2015-12" db="EMBL/GenBank/DDBJ databases">
        <title>Complete genome sequence of Lutibacter profundus strain LP1.</title>
        <authorList>
            <person name="Wissuwa J."/>
            <person name="Le Moine Bauer S."/>
            <person name="Stokke R."/>
            <person name="Dahle H."/>
            <person name="Steen I.H."/>
        </authorList>
    </citation>
    <scope>NUCLEOTIDE SEQUENCE [LARGE SCALE GENOMIC DNA]</scope>
    <source>
        <strain evidence="3">LP1</strain>
    </source>
</reference>
<dbReference type="PANTHER" id="PTHR12526:SF630">
    <property type="entry name" value="GLYCOSYLTRANSFERASE"/>
    <property type="match status" value="1"/>
</dbReference>
<dbReference type="Proteomes" id="UP000059672">
    <property type="component" value="Chromosome"/>
</dbReference>
<dbReference type="Gene3D" id="3.40.50.2000">
    <property type="entry name" value="Glycogen Phosphorylase B"/>
    <property type="match status" value="2"/>
</dbReference>
<evidence type="ECO:0000313" key="2">
    <source>
        <dbReference type="EMBL" id="AMC10854.1"/>
    </source>
</evidence>
<dbReference type="GO" id="GO:0016757">
    <property type="term" value="F:glycosyltransferase activity"/>
    <property type="evidence" value="ECO:0007669"/>
    <property type="project" value="InterPro"/>
</dbReference>
<dbReference type="PANTHER" id="PTHR12526">
    <property type="entry name" value="GLYCOSYLTRANSFERASE"/>
    <property type="match status" value="1"/>
</dbReference>
<proteinExistence type="predicted"/>
<dbReference type="KEGG" id="lut:Lupro_06180"/>
<keyword evidence="3" id="KW-1185">Reference proteome</keyword>
<gene>
    <name evidence="2" type="ORF">Lupro_06180</name>
</gene>
<dbReference type="STRING" id="1622118.Lupro_06180"/>
<sequence>MKKRICFVVSSILTTRFFLEHHIKVLAKEYDIYLVGNFSEEDKQSIKHFHLKEIKSIRIERKISIIKDIQSVISLANYINIMQFEAVHSLAPKAGLVSALAGKISKTPNRIHIFTGQVWYTKTGVFRYLLKLFDKLIVTLNTEVLVDSNSQRDFLIKEGVVTKLNSSVLGKGSISGVDTSRFFQNLTIRKQLRNEFKIDDEVIVFLFMGRIKKDKGIIDLANSFKSLLATNKKIFLLVVGYDEGNCINDVSKIIANKEHFMYYGGTTNPERLMQAGDVFCLPSYREGFGTSIIEASSCKLGVICSDTYGLRDTIINNETGLRHKVGDVIELTEKMKLLATDINLIRTFGEKGLEYVTKNFTANYVSNEWLKFYKNLLK</sequence>
<dbReference type="SUPFAM" id="SSF53756">
    <property type="entry name" value="UDP-Glycosyltransferase/glycogen phosphorylase"/>
    <property type="match status" value="1"/>
</dbReference>
<reference evidence="2 3" key="2">
    <citation type="journal article" date="2016" name="Int. J. Syst. Evol. Microbiol.">
        <title>Lutibacter profundi sp. nov., isolated from a deep-sea hydrothermal system on the Arctic Mid-Ocean Ridge and emended description of the genus Lutibacter.</title>
        <authorList>
            <person name="Le Moine Bauer S."/>
            <person name="Roalkvam I."/>
            <person name="Steen I.H."/>
            <person name="Dahle H."/>
        </authorList>
    </citation>
    <scope>NUCLEOTIDE SEQUENCE [LARGE SCALE GENOMIC DNA]</scope>
    <source>
        <strain evidence="2 3">LP1</strain>
    </source>
</reference>
<name>A0A109RND8_9FLAO</name>
<evidence type="ECO:0000259" key="1">
    <source>
        <dbReference type="Pfam" id="PF00534"/>
    </source>
</evidence>
<organism evidence="2 3">
    <name type="scientific">Lutibacter profundi</name>
    <dbReference type="NCBI Taxonomy" id="1622118"/>
    <lineage>
        <taxon>Bacteria</taxon>
        <taxon>Pseudomonadati</taxon>
        <taxon>Bacteroidota</taxon>
        <taxon>Flavobacteriia</taxon>
        <taxon>Flavobacteriales</taxon>
        <taxon>Flavobacteriaceae</taxon>
        <taxon>Lutibacter</taxon>
    </lineage>
</organism>
<dbReference type="AlphaFoldDB" id="A0A109RND8"/>
<dbReference type="EMBL" id="CP013355">
    <property type="protein sequence ID" value="AMC10854.1"/>
    <property type="molecule type" value="Genomic_DNA"/>
</dbReference>
<feature type="domain" description="Glycosyl transferase family 1" evidence="1">
    <location>
        <begin position="189"/>
        <end position="352"/>
    </location>
</feature>
<dbReference type="InterPro" id="IPR001296">
    <property type="entry name" value="Glyco_trans_1"/>
</dbReference>
<dbReference type="Pfam" id="PF00534">
    <property type="entry name" value="Glycos_transf_1"/>
    <property type="match status" value="1"/>
</dbReference>
<evidence type="ECO:0000313" key="3">
    <source>
        <dbReference type="Proteomes" id="UP000059672"/>
    </source>
</evidence>
<accession>A0A109RND8</accession>
<dbReference type="RefSeq" id="WP_068207419.1">
    <property type="nucleotide sequence ID" value="NZ_CP013355.1"/>
</dbReference>